<feature type="transmembrane region" description="Helical" evidence="1">
    <location>
        <begin position="87"/>
        <end position="106"/>
    </location>
</feature>
<evidence type="ECO:0000313" key="2">
    <source>
        <dbReference type="EMBL" id="TNN31527.1"/>
    </source>
</evidence>
<keyword evidence="1" id="KW-0812">Transmembrane</keyword>
<keyword evidence="1" id="KW-0472">Membrane</keyword>
<gene>
    <name evidence="2" type="ORF">EYF80_058321</name>
</gene>
<protein>
    <submittedName>
        <fullName evidence="2">Uncharacterized protein</fullName>
    </submittedName>
</protein>
<sequence>MSDVSPGLGPRHPACLFLCSRGRQRLAVWALLQEEHLHKKAFESRLQSRRSPAADRQSVGRRRVRGGLQGGRGGAYLQRSSCVESRAFFLFLLLPWWCGLLLWWLLVLEALCCPWWPLLWLERDVRAWGRETEMSPRSTPYRHRLIQWIFIDHTAGRLGRVRRGSAHTFPLLFPAEGAALAWPGARLLFTAADFSLWAEPRTDGCCLAVLHGVPRRQDDDDVVIFIFVFVVWKVVVALVQLLGLEQRNVVSWRHKGQRSEVGGRRSAGSSSPRPLVDVLLSGRSLCGGPPQFFRIHSRYSSTSCVTRMILPRML</sequence>
<dbReference type="Proteomes" id="UP000314294">
    <property type="component" value="Unassembled WGS sequence"/>
</dbReference>
<organism evidence="2 3">
    <name type="scientific">Liparis tanakae</name>
    <name type="common">Tanaka's snailfish</name>
    <dbReference type="NCBI Taxonomy" id="230148"/>
    <lineage>
        <taxon>Eukaryota</taxon>
        <taxon>Metazoa</taxon>
        <taxon>Chordata</taxon>
        <taxon>Craniata</taxon>
        <taxon>Vertebrata</taxon>
        <taxon>Euteleostomi</taxon>
        <taxon>Actinopterygii</taxon>
        <taxon>Neopterygii</taxon>
        <taxon>Teleostei</taxon>
        <taxon>Neoteleostei</taxon>
        <taxon>Acanthomorphata</taxon>
        <taxon>Eupercaria</taxon>
        <taxon>Perciformes</taxon>
        <taxon>Cottioidei</taxon>
        <taxon>Cottales</taxon>
        <taxon>Liparidae</taxon>
        <taxon>Liparis</taxon>
    </lineage>
</organism>
<dbReference type="AlphaFoldDB" id="A0A4Z2ERI8"/>
<dbReference type="EMBL" id="SRLO01003383">
    <property type="protein sequence ID" value="TNN31527.1"/>
    <property type="molecule type" value="Genomic_DNA"/>
</dbReference>
<keyword evidence="3" id="KW-1185">Reference proteome</keyword>
<keyword evidence="1" id="KW-1133">Transmembrane helix</keyword>
<accession>A0A4Z2ERI8</accession>
<feature type="transmembrane region" description="Helical" evidence="1">
    <location>
        <begin position="222"/>
        <end position="244"/>
    </location>
</feature>
<evidence type="ECO:0000313" key="3">
    <source>
        <dbReference type="Proteomes" id="UP000314294"/>
    </source>
</evidence>
<comment type="caution">
    <text evidence="2">The sequence shown here is derived from an EMBL/GenBank/DDBJ whole genome shotgun (WGS) entry which is preliminary data.</text>
</comment>
<name>A0A4Z2ERI8_9TELE</name>
<reference evidence="2 3" key="1">
    <citation type="submission" date="2019-03" db="EMBL/GenBank/DDBJ databases">
        <title>First draft genome of Liparis tanakae, snailfish: a comprehensive survey of snailfish specific genes.</title>
        <authorList>
            <person name="Kim W."/>
            <person name="Song I."/>
            <person name="Jeong J.-H."/>
            <person name="Kim D."/>
            <person name="Kim S."/>
            <person name="Ryu S."/>
            <person name="Song J.Y."/>
            <person name="Lee S.K."/>
        </authorList>
    </citation>
    <scope>NUCLEOTIDE SEQUENCE [LARGE SCALE GENOMIC DNA]</scope>
    <source>
        <tissue evidence="2">Muscle</tissue>
    </source>
</reference>
<proteinExistence type="predicted"/>
<evidence type="ECO:0000256" key="1">
    <source>
        <dbReference type="SAM" id="Phobius"/>
    </source>
</evidence>